<feature type="transmembrane region" description="Helical" evidence="1">
    <location>
        <begin position="15"/>
        <end position="32"/>
    </location>
</feature>
<keyword evidence="1" id="KW-0472">Membrane</keyword>
<keyword evidence="1" id="KW-0812">Transmembrane</keyword>
<reference evidence="2 3" key="1">
    <citation type="submission" date="2015-04" db="EMBL/GenBank/DDBJ databases">
        <authorList>
            <person name="Syromyatnikov M.Y."/>
            <person name="Popov V.N."/>
        </authorList>
    </citation>
    <scope>NUCLEOTIDE SEQUENCE [LARGE SCALE GENOMIC DNA]</scope>
</reference>
<name>A0A1J1IS73_9DIPT</name>
<dbReference type="AlphaFoldDB" id="A0A1J1IS73"/>
<evidence type="ECO:0000313" key="3">
    <source>
        <dbReference type="Proteomes" id="UP000183832"/>
    </source>
</evidence>
<sequence>MLNHNPLDFDLDCKAFAVFASVLSVRIVVVVGNKKEINLISTWFCNHLISSRRDQCKCEVVILSNKMMSSRDRMMLLNKIENTTRLMLMTIFSMR</sequence>
<evidence type="ECO:0000313" key="2">
    <source>
        <dbReference type="EMBL" id="CRL01377.1"/>
    </source>
</evidence>
<keyword evidence="3" id="KW-1185">Reference proteome</keyword>
<proteinExistence type="predicted"/>
<dbReference type="EMBL" id="CVRI01000055">
    <property type="protein sequence ID" value="CRL01377.1"/>
    <property type="molecule type" value="Genomic_DNA"/>
</dbReference>
<evidence type="ECO:0000256" key="1">
    <source>
        <dbReference type="SAM" id="Phobius"/>
    </source>
</evidence>
<gene>
    <name evidence="2" type="ORF">CLUMA_CG014677</name>
</gene>
<organism evidence="2 3">
    <name type="scientific">Clunio marinus</name>
    <dbReference type="NCBI Taxonomy" id="568069"/>
    <lineage>
        <taxon>Eukaryota</taxon>
        <taxon>Metazoa</taxon>
        <taxon>Ecdysozoa</taxon>
        <taxon>Arthropoda</taxon>
        <taxon>Hexapoda</taxon>
        <taxon>Insecta</taxon>
        <taxon>Pterygota</taxon>
        <taxon>Neoptera</taxon>
        <taxon>Endopterygota</taxon>
        <taxon>Diptera</taxon>
        <taxon>Nematocera</taxon>
        <taxon>Chironomoidea</taxon>
        <taxon>Chironomidae</taxon>
        <taxon>Clunio</taxon>
    </lineage>
</organism>
<keyword evidence="1" id="KW-1133">Transmembrane helix</keyword>
<dbReference type="Proteomes" id="UP000183832">
    <property type="component" value="Unassembled WGS sequence"/>
</dbReference>
<protein>
    <submittedName>
        <fullName evidence="2">CLUMA_CG014677, isoform A</fullName>
    </submittedName>
</protein>
<accession>A0A1J1IS73</accession>